<name>A0A1Y6CSH2_9BACT</name>
<dbReference type="Proteomes" id="UP000192907">
    <property type="component" value="Unassembled WGS sequence"/>
</dbReference>
<proteinExistence type="predicted"/>
<evidence type="ECO:0000313" key="2">
    <source>
        <dbReference type="Proteomes" id="UP000192907"/>
    </source>
</evidence>
<dbReference type="InterPro" id="IPR011044">
    <property type="entry name" value="Quino_amine_DH_bsu"/>
</dbReference>
<organism evidence="1 2">
    <name type="scientific">Pseudobacteriovorax antillogorgiicola</name>
    <dbReference type="NCBI Taxonomy" id="1513793"/>
    <lineage>
        <taxon>Bacteria</taxon>
        <taxon>Pseudomonadati</taxon>
        <taxon>Bdellovibrionota</taxon>
        <taxon>Oligoflexia</taxon>
        <taxon>Oligoflexales</taxon>
        <taxon>Pseudobacteriovoracaceae</taxon>
        <taxon>Pseudobacteriovorax</taxon>
    </lineage>
</organism>
<reference evidence="2" key="1">
    <citation type="submission" date="2017-04" db="EMBL/GenBank/DDBJ databases">
        <authorList>
            <person name="Varghese N."/>
            <person name="Submissions S."/>
        </authorList>
    </citation>
    <scope>NUCLEOTIDE SEQUENCE [LARGE SCALE GENOMIC DNA]</scope>
    <source>
        <strain evidence="2">RKEM611</strain>
    </source>
</reference>
<accession>A0A1Y6CSH2</accession>
<dbReference type="SUPFAM" id="SSF50969">
    <property type="entry name" value="YVTN repeat-like/Quinoprotein amine dehydrogenase"/>
    <property type="match status" value="1"/>
</dbReference>
<dbReference type="AlphaFoldDB" id="A0A1Y6CSH2"/>
<dbReference type="STRING" id="1513793.SAMN06296036_12858"/>
<gene>
    <name evidence="1" type="ORF">SAMN06296036_12858</name>
</gene>
<protein>
    <submittedName>
        <fullName evidence="1">Uncharacterized protein</fullName>
    </submittedName>
</protein>
<evidence type="ECO:0000313" key="1">
    <source>
        <dbReference type="EMBL" id="SMF74612.1"/>
    </source>
</evidence>
<dbReference type="EMBL" id="FWZT01000028">
    <property type="protein sequence ID" value="SMF74612.1"/>
    <property type="molecule type" value="Genomic_DNA"/>
</dbReference>
<keyword evidence="2" id="KW-1185">Reference proteome</keyword>
<sequence>MKYLVLLPVLLFACEKVSNIYHQEIYDCGEASSEKTRLVYPLMKLDLDRSKAFIVSKSEINLLEFSSKGCIKVDLETYTEGEIAAVFREGPLVYFGRISVSTAKSANPSIELIKYERENFSELKLPRSGELVLGNIRDNLGLTLAGQGFADKVLSLTIKGENSPNHAVWFDDFEQKTLSLSAQLADGIYDIEYSFIDLLSEDSVRAGHFKYKVQRNAPTLLANVSLLDEIVRLNPQEEIVFSSSEGKDLEYFYCSADENFGLDECNFRGFSGALQAPKRGQHNFFIKGVDKHGNETGLVRLSIEIFDQRTLDEIEVLSARALSASEAHDTAATIRILEELTQRLGGLEGNEIATIYEKLSNTIFKVGQNLHILGEYRSSQLNLDGIIKGKLVFHENGKLKSIDTKKPDEVVIIGDDTNSFYSFVDEEGILANSASDGVCRYQLDQKQNECILLNANCKQKLYDANVYEIACINNDSDRIYISSFVSKVEASMAIPGDYKSPTPVLFDGVSDEVYISYYSPSKERLVAIFDLKNQVVENLPFPAVGVGALNSSSSIAVLKGKDEFSDSVTYVFDRNSKKVLRKIGLKNPQFPQKSTFYNGMIGVLEENGISYFYNDTGIVSYKPQNGYKMAFWDFDPGRRKFVSGHYLGGSIVWYGEEPTTFIESGGGRLAKAMFGPLRANPVFFSQSKDSIVEIKETDFLTIQSQPTEFKFSKALGRTESLLGRGIKFVLLASEKNSLFSISLSGDVVEEFSFGQKKDLIVDGCMLENGQVVTQHQDGSISRVNLTSKESELIWASSLKGRKKSKLPLMECNEKHVSYEFDGKLWVLNLKSKKIIENHALSKGGYLFRDFTDGIAFINEKEELVLKYYKKEGVVKMPRFRTTSRAFQPFYVNKSDKTIAYIADMNFVKLYDLQEEELVASQELETDYVLGVWSRNRKMSAVNLNGFLLNEGVSDNSAIGKLGLIKIFVHDDFLGFLTRSDLTLYSSMGNQYVKIGYIPNELFVDCTEVCQVVDGKYMVFAHEIGKRSKVLPRDLGSKSEVLVFPLDLEAALSTIQRTYSLPNIGDIQKKGQ</sequence>